<keyword evidence="5 6" id="KW-0472">Membrane</keyword>
<dbReference type="Gene3D" id="1.20.120.350">
    <property type="entry name" value="Voltage-gated potassium channels. Chain C"/>
    <property type="match status" value="1"/>
</dbReference>
<accession>A0A9P1CGN2</accession>
<dbReference type="Gene3D" id="1.10.238.10">
    <property type="entry name" value="EF-hand"/>
    <property type="match status" value="1"/>
</dbReference>
<feature type="transmembrane region" description="Helical" evidence="6">
    <location>
        <begin position="371"/>
        <end position="391"/>
    </location>
</feature>
<evidence type="ECO:0000256" key="6">
    <source>
        <dbReference type="SAM" id="Phobius"/>
    </source>
</evidence>
<dbReference type="GO" id="GO:0001518">
    <property type="term" value="C:voltage-gated sodium channel complex"/>
    <property type="evidence" value="ECO:0007669"/>
    <property type="project" value="TreeGrafter"/>
</dbReference>
<dbReference type="AlphaFoldDB" id="A0A9P1CGN2"/>
<organism evidence="8">
    <name type="scientific">Cladocopium goreaui</name>
    <dbReference type="NCBI Taxonomy" id="2562237"/>
    <lineage>
        <taxon>Eukaryota</taxon>
        <taxon>Sar</taxon>
        <taxon>Alveolata</taxon>
        <taxon>Dinophyceae</taxon>
        <taxon>Suessiales</taxon>
        <taxon>Symbiodiniaceae</taxon>
        <taxon>Cladocopium</taxon>
    </lineage>
</organism>
<name>A0A9P1CGN2_9DINO</name>
<keyword evidence="2 6" id="KW-0812">Transmembrane</keyword>
<feature type="domain" description="Ion transport" evidence="7">
    <location>
        <begin position="176"/>
        <end position="429"/>
    </location>
</feature>
<dbReference type="InterPro" id="IPR043203">
    <property type="entry name" value="VGCC_Ca_Na"/>
</dbReference>
<sequence>MEKVQAQDHLGYVTEEEESLFSTLLVRQEAIADKLESQAMLWAWFVSVFVSVPCSKEQKLRELIDYISVNLRFEKISDERNLAGTARRSCSFPFDPAEDFDVNSQEVETWARAASHNSRTSQLPQSYTVEEMQLRDSAMTATGSVQRRRFSEKSSNNAKDIPHNRSRLVLQKMVSHPSFEAVFAFIVLLNAVFIGIDTETSLHYQGPRPWELQVFNIIFSILFLVELILRLSASGRWFFCDENWMWNMLDSVIVVASVWDVVTDLLQSFGVRQDVESVAGLSGMKVFRFLRLTRILKTMQFVRILRFVMALRTLVTSIVSTVKSLMWALLLLLLIVYIFAVIFVQVVNGYNADDSLPRMPEEQVRASEKHYGSLAGCMLSLFMSIANGVSWQEVLEPVRFISAHWVLLFLFFISFTEFAVLNVVTGVFCQSAIESAQHDQATMMQSMMANKETHLNKIKQLFKRMGADETGCITFAMFEDKINDPDVRAFFESLDLDIWDAWTFFKLLDTDGGGMVEVEEFFMGCLRFRGTARAMDVAKIIQDQRWLISHMSRFESFMESELNLLKEELLRSRLSSREESKVMPRLPMTKDL</sequence>
<keyword evidence="4 6" id="KW-1133">Transmembrane helix</keyword>
<feature type="transmembrane region" description="Helical" evidence="6">
    <location>
        <begin position="177"/>
        <end position="196"/>
    </location>
</feature>
<comment type="subcellular location">
    <subcellularLocation>
        <location evidence="1">Membrane</location>
        <topology evidence="1">Multi-pass membrane protein</topology>
    </subcellularLocation>
</comment>
<evidence type="ECO:0000313" key="10">
    <source>
        <dbReference type="EMBL" id="CAL4778104.1"/>
    </source>
</evidence>
<dbReference type="EMBL" id="CAMXCT010001514">
    <property type="protein sequence ID" value="CAI3990792.1"/>
    <property type="molecule type" value="Genomic_DNA"/>
</dbReference>
<feature type="transmembrane region" description="Helical" evidence="6">
    <location>
        <begin position="212"/>
        <end position="229"/>
    </location>
</feature>
<keyword evidence="3" id="KW-0106">Calcium</keyword>
<dbReference type="EMBL" id="CAMXCT020001514">
    <property type="protein sequence ID" value="CAL1144167.1"/>
    <property type="molecule type" value="Genomic_DNA"/>
</dbReference>
<feature type="transmembrane region" description="Helical" evidence="6">
    <location>
        <begin position="301"/>
        <end position="319"/>
    </location>
</feature>
<feature type="transmembrane region" description="Helical" evidence="6">
    <location>
        <begin position="403"/>
        <end position="428"/>
    </location>
</feature>
<dbReference type="PANTHER" id="PTHR10037">
    <property type="entry name" value="VOLTAGE-GATED CATION CHANNEL CALCIUM AND SODIUM"/>
    <property type="match status" value="1"/>
</dbReference>
<reference evidence="8" key="1">
    <citation type="submission" date="2022-10" db="EMBL/GenBank/DDBJ databases">
        <authorList>
            <person name="Chen Y."/>
            <person name="Dougan E. K."/>
            <person name="Chan C."/>
            <person name="Rhodes N."/>
            <person name="Thang M."/>
        </authorList>
    </citation>
    <scope>NUCLEOTIDE SEQUENCE</scope>
</reference>
<dbReference type="OrthoDB" id="440479at2759"/>
<dbReference type="Proteomes" id="UP001152797">
    <property type="component" value="Unassembled WGS sequence"/>
</dbReference>
<dbReference type="GO" id="GO:0005248">
    <property type="term" value="F:voltage-gated sodium channel activity"/>
    <property type="evidence" value="ECO:0007669"/>
    <property type="project" value="TreeGrafter"/>
</dbReference>
<evidence type="ECO:0000313" key="9">
    <source>
        <dbReference type="EMBL" id="CAL1144167.1"/>
    </source>
</evidence>
<evidence type="ECO:0000256" key="4">
    <source>
        <dbReference type="ARBA" id="ARBA00022989"/>
    </source>
</evidence>
<evidence type="ECO:0000256" key="5">
    <source>
        <dbReference type="ARBA" id="ARBA00023136"/>
    </source>
</evidence>
<dbReference type="Gene3D" id="1.10.287.70">
    <property type="match status" value="1"/>
</dbReference>
<dbReference type="Pfam" id="PF00520">
    <property type="entry name" value="Ion_trans"/>
    <property type="match status" value="1"/>
</dbReference>
<dbReference type="InterPro" id="IPR027359">
    <property type="entry name" value="Volt_channel_dom_sf"/>
</dbReference>
<dbReference type="PANTHER" id="PTHR10037:SF62">
    <property type="entry name" value="SODIUM CHANNEL PROTEIN 60E"/>
    <property type="match status" value="1"/>
</dbReference>
<reference evidence="9" key="2">
    <citation type="submission" date="2024-04" db="EMBL/GenBank/DDBJ databases">
        <authorList>
            <person name="Chen Y."/>
            <person name="Shah S."/>
            <person name="Dougan E. K."/>
            <person name="Thang M."/>
            <person name="Chan C."/>
        </authorList>
    </citation>
    <scope>NUCLEOTIDE SEQUENCE [LARGE SCALE GENOMIC DNA]</scope>
</reference>
<proteinExistence type="predicted"/>
<dbReference type="PROSITE" id="PS00018">
    <property type="entry name" value="EF_HAND_1"/>
    <property type="match status" value="1"/>
</dbReference>
<evidence type="ECO:0000259" key="7">
    <source>
        <dbReference type="Pfam" id="PF00520"/>
    </source>
</evidence>
<gene>
    <name evidence="8" type="ORF">C1SCF055_LOCUS17747</name>
</gene>
<dbReference type="InterPro" id="IPR018247">
    <property type="entry name" value="EF_Hand_1_Ca_BS"/>
</dbReference>
<evidence type="ECO:0000313" key="8">
    <source>
        <dbReference type="EMBL" id="CAI3990792.1"/>
    </source>
</evidence>
<keyword evidence="11" id="KW-1185">Reference proteome</keyword>
<protein>
    <submittedName>
        <fullName evidence="10">Voltage-dependent T-type calcium channel subunit alpha-1I</fullName>
    </submittedName>
</protein>
<dbReference type="InterPro" id="IPR005821">
    <property type="entry name" value="Ion_trans_dom"/>
</dbReference>
<dbReference type="SUPFAM" id="SSF81324">
    <property type="entry name" value="Voltage-gated potassium channels"/>
    <property type="match status" value="1"/>
</dbReference>
<dbReference type="InterPro" id="IPR011992">
    <property type="entry name" value="EF-hand-dom_pair"/>
</dbReference>
<evidence type="ECO:0000256" key="1">
    <source>
        <dbReference type="ARBA" id="ARBA00004141"/>
    </source>
</evidence>
<comment type="caution">
    <text evidence="8">The sequence shown here is derived from an EMBL/GenBank/DDBJ whole genome shotgun (WGS) entry which is preliminary data.</text>
</comment>
<dbReference type="SUPFAM" id="SSF47473">
    <property type="entry name" value="EF-hand"/>
    <property type="match status" value="1"/>
</dbReference>
<dbReference type="EMBL" id="CAMXCT030001514">
    <property type="protein sequence ID" value="CAL4778104.1"/>
    <property type="molecule type" value="Genomic_DNA"/>
</dbReference>
<feature type="transmembrane region" description="Helical" evidence="6">
    <location>
        <begin position="325"/>
        <end position="350"/>
    </location>
</feature>
<evidence type="ECO:0000256" key="2">
    <source>
        <dbReference type="ARBA" id="ARBA00022692"/>
    </source>
</evidence>
<evidence type="ECO:0000256" key="3">
    <source>
        <dbReference type="ARBA" id="ARBA00022837"/>
    </source>
</evidence>
<evidence type="ECO:0000313" key="11">
    <source>
        <dbReference type="Proteomes" id="UP001152797"/>
    </source>
</evidence>